<dbReference type="EMBL" id="JANCPR020000003">
    <property type="protein sequence ID" value="MDJ1130998.1"/>
    <property type="molecule type" value="Genomic_DNA"/>
</dbReference>
<keyword evidence="4" id="KW-1185">Reference proteome</keyword>
<dbReference type="InterPro" id="IPR006311">
    <property type="entry name" value="TAT_signal"/>
</dbReference>
<name>A0ABT6ZPM0_9ACTN</name>
<dbReference type="PROSITE" id="PS51318">
    <property type="entry name" value="TAT"/>
    <property type="match status" value="1"/>
</dbReference>
<dbReference type="RefSeq" id="WP_280842726.1">
    <property type="nucleotide sequence ID" value="NZ_JANCPR020000003.1"/>
</dbReference>
<evidence type="ECO:0000256" key="2">
    <source>
        <dbReference type="SAM" id="SignalP"/>
    </source>
</evidence>
<proteinExistence type="predicted"/>
<feature type="region of interest" description="Disordered" evidence="1">
    <location>
        <begin position="183"/>
        <end position="202"/>
    </location>
</feature>
<keyword evidence="2" id="KW-0732">Signal</keyword>
<feature type="chain" id="PRO_5045093937" evidence="2">
    <location>
        <begin position="27"/>
        <end position="355"/>
    </location>
</feature>
<gene>
    <name evidence="3" type="ORF">NMN56_003325</name>
</gene>
<evidence type="ECO:0000256" key="1">
    <source>
        <dbReference type="SAM" id="MobiDB-lite"/>
    </source>
</evidence>
<accession>A0ABT6ZPM0</accession>
<evidence type="ECO:0000313" key="4">
    <source>
        <dbReference type="Proteomes" id="UP001214441"/>
    </source>
</evidence>
<dbReference type="SUPFAM" id="SSF63825">
    <property type="entry name" value="YWTD domain"/>
    <property type="match status" value="1"/>
</dbReference>
<evidence type="ECO:0000313" key="3">
    <source>
        <dbReference type="EMBL" id="MDJ1130998.1"/>
    </source>
</evidence>
<reference evidence="3 4" key="1">
    <citation type="submission" date="2023-05" db="EMBL/GenBank/DDBJ databases">
        <title>Streptantibioticus silvisoli sp. nov., acidotolerant actinomycetes 1 from pine litter.</title>
        <authorList>
            <person name="Swiecimska M."/>
            <person name="Golinska P."/>
            <person name="Sangal V."/>
            <person name="Wachnowicz B."/>
            <person name="Goodfellow M."/>
        </authorList>
    </citation>
    <scope>NUCLEOTIDE SEQUENCE [LARGE SCALE GENOMIC DNA]</scope>
    <source>
        <strain evidence="3 4">DSM 42109</strain>
    </source>
</reference>
<protein>
    <submittedName>
        <fullName evidence="3">Uncharacterized protein</fullName>
    </submittedName>
</protein>
<feature type="signal peptide" evidence="2">
    <location>
        <begin position="1"/>
        <end position="26"/>
    </location>
</feature>
<sequence>MSLDRRQLLRGSLAAGAAAVPFGALAAPAYGAGGERRAAQASGFMLALLDANNNVIENHHTGDITTDAQKQSFFGAPRSTFSTGSGADAWAPLECKFRQLNSGESVFMVCGGTPSDGRVTIHRKSDSAALGWTRGLTIFPHSLEYLQAADVVVVVGTRGLPTDPAEEKTGGVFELYTAPTKEGPSSFQKVPDSQKPFRQAHGVVRDQNRSDVVWIYGGNKLVGYRISGHRETTKLKAFTRLTDEGQEWKFENGHDLQPDPVDTQFLWATGSEFMFKINKSGGTPRVEWFHRLGLVKSFSRDRSGRGVWTASPALDPDNKYGTDKVNFMWKAQTVTAPRLSGQGEKRIYKARLTDI</sequence>
<dbReference type="Proteomes" id="UP001214441">
    <property type="component" value="Unassembled WGS sequence"/>
</dbReference>
<comment type="caution">
    <text evidence="3">The sequence shown here is derived from an EMBL/GenBank/DDBJ whole genome shotgun (WGS) entry which is preliminary data.</text>
</comment>
<organism evidence="3 4">
    <name type="scientific">Streptomyces iconiensis</name>
    <dbReference type="NCBI Taxonomy" id="1384038"/>
    <lineage>
        <taxon>Bacteria</taxon>
        <taxon>Bacillati</taxon>
        <taxon>Actinomycetota</taxon>
        <taxon>Actinomycetes</taxon>
        <taxon>Kitasatosporales</taxon>
        <taxon>Streptomycetaceae</taxon>
        <taxon>Streptomyces</taxon>
    </lineage>
</organism>